<dbReference type="AlphaFoldDB" id="A0A8J5BX31"/>
<accession>A0A8J5BX31</accession>
<feature type="transmembrane region" description="Helical" evidence="2">
    <location>
        <begin position="40"/>
        <end position="66"/>
    </location>
</feature>
<comment type="caution">
    <text evidence="3">The sequence shown here is derived from an EMBL/GenBank/DDBJ whole genome shotgun (WGS) entry which is preliminary data.</text>
</comment>
<feature type="region of interest" description="Disordered" evidence="1">
    <location>
        <begin position="733"/>
        <end position="755"/>
    </location>
</feature>
<evidence type="ECO:0000256" key="2">
    <source>
        <dbReference type="SAM" id="Phobius"/>
    </source>
</evidence>
<feature type="compositionally biased region" description="Polar residues" evidence="1">
    <location>
        <begin position="735"/>
        <end position="755"/>
    </location>
</feature>
<sequence>MELTEELYSSSVGMELTEELYSSSRLCKFHMISSSFSSRYLAVAVHLYVCLFPTSVSSRYLAVLFIRLSLPAIWLFYLYVSSLTVGRTIVRRERTLGSPRGELDDVGRGPRGENMMVYAHSKTDNRELRVKTDNRELRSVAACSHLFKSVAACSHLFKSVAACHSGGGNQTAEARTAANPFFVFPCFHLPYVALLLPRPSIRRFAPTSLVNQPLWHYARYYAITQGNGKQLILVACRSGLPKIISCVDTFQFKKENLSPRMRMMYKNLRIGGLAADLPYGKGKDDLIQNPISLERVEGVGGSRRNDWRFGRAIHSEFILTKKENETFTLSKEELDERGELGIDLRGDNSILPLRWIIRPFLRIRPQLVKRMKLADIMRERSAALQQRPQDAGPRGMIQALADGTKEDLLPSIDTDYDYRIKITLINSLLKFYFDCSLFFRVFANPGIPTLALGEALVINRTNPTEKDEAMRAQQVPSDPAVSVAVYALNSLGESVSGVDQYVGQWSETYLFTIVMSNGAPQYFLCVNRAVDVFRASRTISGIWVVSIPGSGYLGSVKLRELGCSGFDHSLNPERSLPIPIKFTQDTRTLRISRIGLEARLQGDLANDLVCKRSSTGVSLSFKEMLKGTSGEGGSSSTENHPSWPSALAMKKHQYPHPSFIIARHNFLEPYPLVNEIDLLSLATMDLLIQFAYPSLSGYENYDGDYEIQSGVEHPVIRGRLGQIVEGREIWDEITGSENPPSSRANSPENAFQSRLARSNAPEKPLLVSWPIDILTPGERRLQIPSLSFALPCRRARVLDFSREKRG</sequence>
<geneLocation type="mitochondrion" evidence="3"/>
<dbReference type="EMBL" id="JACMSC010000023">
    <property type="protein sequence ID" value="KAG6467813.1"/>
    <property type="molecule type" value="Genomic_DNA"/>
</dbReference>
<gene>
    <name evidence="3" type="ORF">ZIOFF_074331</name>
</gene>
<feature type="transmembrane region" description="Helical" evidence="2">
    <location>
        <begin position="72"/>
        <end position="90"/>
    </location>
</feature>
<keyword evidence="3" id="KW-0496">Mitochondrion</keyword>
<organism evidence="3 4">
    <name type="scientific">Zingiber officinale</name>
    <name type="common">Ginger</name>
    <name type="synonym">Amomum zingiber</name>
    <dbReference type="NCBI Taxonomy" id="94328"/>
    <lineage>
        <taxon>Eukaryota</taxon>
        <taxon>Viridiplantae</taxon>
        <taxon>Streptophyta</taxon>
        <taxon>Embryophyta</taxon>
        <taxon>Tracheophyta</taxon>
        <taxon>Spermatophyta</taxon>
        <taxon>Magnoliopsida</taxon>
        <taxon>Liliopsida</taxon>
        <taxon>Zingiberales</taxon>
        <taxon>Zingiberaceae</taxon>
        <taxon>Zingiber</taxon>
    </lineage>
</organism>
<name>A0A8J5BX31_ZINOF</name>
<reference evidence="3 4" key="1">
    <citation type="submission" date="2020-08" db="EMBL/GenBank/DDBJ databases">
        <title>Plant Genome Project.</title>
        <authorList>
            <person name="Zhang R.-G."/>
        </authorList>
    </citation>
    <scope>NUCLEOTIDE SEQUENCE [LARGE SCALE GENOMIC DNA]</scope>
    <source>
        <tissue evidence="3">Rhizome</tissue>
    </source>
</reference>
<evidence type="ECO:0000256" key="1">
    <source>
        <dbReference type="SAM" id="MobiDB-lite"/>
    </source>
</evidence>
<protein>
    <submittedName>
        <fullName evidence="3">Uncharacterized protein</fullName>
    </submittedName>
</protein>
<proteinExistence type="predicted"/>
<keyword evidence="2" id="KW-0472">Membrane</keyword>
<keyword evidence="4" id="KW-1185">Reference proteome</keyword>
<evidence type="ECO:0000313" key="4">
    <source>
        <dbReference type="Proteomes" id="UP000734854"/>
    </source>
</evidence>
<keyword evidence="2" id="KW-0812">Transmembrane</keyword>
<keyword evidence="2" id="KW-1133">Transmembrane helix</keyword>
<evidence type="ECO:0000313" key="3">
    <source>
        <dbReference type="EMBL" id="KAG6467813.1"/>
    </source>
</evidence>
<dbReference type="Proteomes" id="UP000734854">
    <property type="component" value="Unassembled WGS sequence"/>
</dbReference>